<evidence type="ECO:0000256" key="2">
    <source>
        <dbReference type="SAM" id="Coils"/>
    </source>
</evidence>
<evidence type="ECO:0000259" key="4">
    <source>
        <dbReference type="Pfam" id="PF13815"/>
    </source>
</evidence>
<dbReference type="EMBL" id="HBGT01022127">
    <property type="protein sequence ID" value="CAD9427865.1"/>
    <property type="molecule type" value="Transcribed_RNA"/>
</dbReference>
<protein>
    <recommendedName>
        <fullName evidence="4">Cilium assembly protein DZIP1 N-terminal domain-containing protein</fullName>
    </recommendedName>
</protein>
<feature type="compositionally biased region" description="Gly residues" evidence="3">
    <location>
        <begin position="387"/>
        <end position="401"/>
    </location>
</feature>
<feature type="region of interest" description="Disordered" evidence="3">
    <location>
        <begin position="303"/>
        <end position="401"/>
    </location>
</feature>
<sequence length="401" mass="44793">MASRKKANRTVSAPDNFHFERASSRIDWDRLAGTNVASLQRRGDAAMLGKFIGDVAMGNAQNDPEMEAHQTHLKAFQMLQLQTQYLLFCHQTMRERHAEVERRLAKLKSHEEGYKRKATTRKEKIRTLAADAQAQDDVIQSYHAMLEMADPEKAARIAWTDDGRVVLQEKQPLRRTRRHKAAQKKFAKAQQDMRWVRDVEKVAESVFKAKDLNPRRAGYVPVTNLAEGLMKSQEWALLERLLELDPIPRRAPRNGDVGTIAVGIVDGQAVYEMIFKPQGVPPSGELNLDEFSEYLVVHVGSMISDSEGSETDDGSEYEDEETDEEEETGRLARPPPGGIVPSGLQSADDDWTRQTRPAPSVGPPGPGTQLRLMNWRSTVMDKYGRFGEPGSGDGGGDGDGK</sequence>
<dbReference type="PANTHER" id="PTHR21502:SF3">
    <property type="entry name" value="CILIUM ASSEMBLY PROTEIN DZIP1L"/>
    <property type="match status" value="1"/>
</dbReference>
<dbReference type="InterPro" id="IPR051241">
    <property type="entry name" value="DZIP_RILPL"/>
</dbReference>
<dbReference type="GO" id="GO:0005737">
    <property type="term" value="C:cytoplasm"/>
    <property type="evidence" value="ECO:0007669"/>
    <property type="project" value="UniProtKB-SubCell"/>
</dbReference>
<reference evidence="5" key="1">
    <citation type="submission" date="2021-01" db="EMBL/GenBank/DDBJ databases">
        <authorList>
            <person name="Corre E."/>
            <person name="Pelletier E."/>
            <person name="Niang G."/>
            <person name="Scheremetjew M."/>
            <person name="Finn R."/>
            <person name="Kale V."/>
            <person name="Holt S."/>
            <person name="Cochrane G."/>
            <person name="Meng A."/>
            <person name="Brown T."/>
            <person name="Cohen L."/>
        </authorList>
    </citation>
    <scope>NUCLEOTIDE SEQUENCE</scope>
    <source>
        <strain evidence="5">RCC1693</strain>
    </source>
</reference>
<dbReference type="GO" id="GO:0008270">
    <property type="term" value="F:zinc ion binding"/>
    <property type="evidence" value="ECO:0007669"/>
    <property type="project" value="UniProtKB-KW"/>
</dbReference>
<gene>
    <name evidence="5" type="ORF">FPAR1323_LOCUS11636</name>
</gene>
<feature type="compositionally biased region" description="Acidic residues" evidence="3">
    <location>
        <begin position="307"/>
        <end position="327"/>
    </location>
</feature>
<feature type="coiled-coil region" evidence="2">
    <location>
        <begin position="90"/>
        <end position="117"/>
    </location>
</feature>
<evidence type="ECO:0000256" key="3">
    <source>
        <dbReference type="SAM" id="MobiDB-lite"/>
    </source>
</evidence>
<dbReference type="PANTHER" id="PTHR21502">
    <property type="entry name" value="ZINC FINGER PROTEIN DZIP1"/>
    <property type="match status" value="1"/>
</dbReference>
<accession>A0A7S2G4H7</accession>
<feature type="non-terminal residue" evidence="5">
    <location>
        <position position="401"/>
    </location>
</feature>
<proteinExistence type="predicted"/>
<dbReference type="InterPro" id="IPR032714">
    <property type="entry name" value="DZIP1_N"/>
</dbReference>
<feature type="domain" description="Cilium assembly protein DZIP1 N-terminal" evidence="4">
    <location>
        <begin position="17"/>
        <end position="129"/>
    </location>
</feature>
<organism evidence="5">
    <name type="scientific">Florenciella parvula</name>
    <dbReference type="NCBI Taxonomy" id="236787"/>
    <lineage>
        <taxon>Eukaryota</taxon>
        <taxon>Sar</taxon>
        <taxon>Stramenopiles</taxon>
        <taxon>Ochrophyta</taxon>
        <taxon>Dictyochophyceae</taxon>
        <taxon>Florenciellales</taxon>
        <taxon>Florenciella</taxon>
    </lineage>
</organism>
<dbReference type="AlphaFoldDB" id="A0A7S2G4H7"/>
<name>A0A7S2G4H7_9STRA</name>
<keyword evidence="1 2" id="KW-0175">Coiled coil</keyword>
<evidence type="ECO:0000256" key="1">
    <source>
        <dbReference type="ARBA" id="ARBA00023054"/>
    </source>
</evidence>
<dbReference type="Pfam" id="PF13815">
    <property type="entry name" value="Dzip-like_N"/>
    <property type="match status" value="1"/>
</dbReference>
<evidence type="ECO:0000313" key="5">
    <source>
        <dbReference type="EMBL" id="CAD9427865.1"/>
    </source>
</evidence>